<dbReference type="InParanoid" id="A0A0D8JSG1"/>
<dbReference type="OMA" id="HRSAINI"/>
<reference evidence="2" key="2">
    <citation type="journal article" date="2010" name="Genome Res.">
        <title>Population genomic sequencing of Coccidioides fungi reveals recent hybridization and transposon control.</title>
        <authorList>
            <person name="Neafsey D.E."/>
            <person name="Barker B.M."/>
            <person name="Sharpton T.J."/>
            <person name="Stajich J.E."/>
            <person name="Park D.J."/>
            <person name="Whiston E."/>
            <person name="Hung C.-Y."/>
            <person name="McMahan C."/>
            <person name="White J."/>
            <person name="Sykes S."/>
            <person name="Heiman D."/>
            <person name="Young S."/>
            <person name="Zeng Q."/>
            <person name="Abouelleil A."/>
            <person name="Aftuck L."/>
            <person name="Bessette D."/>
            <person name="Brown A."/>
            <person name="FitzGerald M."/>
            <person name="Lui A."/>
            <person name="Macdonald J.P."/>
            <person name="Priest M."/>
            <person name="Orbach M.J."/>
            <person name="Galgiani J.N."/>
            <person name="Kirkland T.N."/>
            <person name="Cole G.T."/>
            <person name="Birren B.W."/>
            <person name="Henn M.R."/>
            <person name="Taylor J.W."/>
            <person name="Rounsley S.D."/>
        </authorList>
    </citation>
    <scope>GENOME REANNOTATION</scope>
    <source>
        <strain evidence="2">RS</strain>
    </source>
</reference>
<sequence length="140" mass="14868">MGHRSAINILSSECRSEGAPGLAGTPLPPRRGSPFETLSPARCDVNVHGQPVLLERVSVGVGMDVMTQRPVLGAIPESPEVSLAPENFTSAVISPVPRQSWDGGVLRSISRRMHSYGIYASLATPLTGKNLQPVYGSSFM</sequence>
<accession>A0A0D8JSG1</accession>
<evidence type="ECO:0000313" key="1">
    <source>
        <dbReference type="EMBL" id="KJF60212.1"/>
    </source>
</evidence>
<name>A0A0D8JSG1_COCIM</name>
<keyword evidence="2" id="KW-1185">Reference proteome</keyword>
<evidence type="ECO:0000313" key="2">
    <source>
        <dbReference type="Proteomes" id="UP000001261"/>
    </source>
</evidence>
<dbReference type="AlphaFoldDB" id="A0A0D8JSG1"/>
<organism evidence="1 2">
    <name type="scientific">Coccidioides immitis (strain RS)</name>
    <name type="common">Valley fever fungus</name>
    <dbReference type="NCBI Taxonomy" id="246410"/>
    <lineage>
        <taxon>Eukaryota</taxon>
        <taxon>Fungi</taxon>
        <taxon>Dikarya</taxon>
        <taxon>Ascomycota</taxon>
        <taxon>Pezizomycotina</taxon>
        <taxon>Eurotiomycetes</taxon>
        <taxon>Eurotiomycetidae</taxon>
        <taxon>Onygenales</taxon>
        <taxon>Onygenaceae</taxon>
        <taxon>Coccidioides</taxon>
    </lineage>
</organism>
<dbReference type="GeneID" id="24164432"/>
<reference evidence="2" key="1">
    <citation type="journal article" date="2009" name="Genome Res.">
        <title>Comparative genomic analyses of the human fungal pathogens Coccidioides and their relatives.</title>
        <authorList>
            <person name="Sharpton T.J."/>
            <person name="Stajich J.E."/>
            <person name="Rounsley S.D."/>
            <person name="Gardner M.J."/>
            <person name="Wortman J.R."/>
            <person name="Jordar V.S."/>
            <person name="Maiti R."/>
            <person name="Kodira C.D."/>
            <person name="Neafsey D.E."/>
            <person name="Zeng Q."/>
            <person name="Hung C.-Y."/>
            <person name="McMahan C."/>
            <person name="Muszewska A."/>
            <person name="Grynberg M."/>
            <person name="Mandel M.A."/>
            <person name="Kellner E.M."/>
            <person name="Barker B.M."/>
            <person name="Galgiani J.N."/>
            <person name="Orbach M.J."/>
            <person name="Kirkland T.N."/>
            <person name="Cole G.T."/>
            <person name="Henn M.R."/>
            <person name="Birren B.W."/>
            <person name="Taylor J.W."/>
        </authorList>
    </citation>
    <scope>NUCLEOTIDE SEQUENCE [LARGE SCALE GENOMIC DNA]</scope>
    <source>
        <strain evidence="2">RS</strain>
    </source>
</reference>
<gene>
    <name evidence="1" type="ORF">CIMG_12805</name>
</gene>
<dbReference type="RefSeq" id="XP_004445840.1">
    <property type="nucleotide sequence ID" value="XM_004445783.1"/>
</dbReference>
<dbReference type="EMBL" id="GG704911">
    <property type="protein sequence ID" value="KJF60212.1"/>
    <property type="molecule type" value="Genomic_DNA"/>
</dbReference>
<proteinExistence type="predicted"/>
<protein>
    <submittedName>
        <fullName evidence="1">Uncharacterized protein</fullName>
    </submittedName>
</protein>
<dbReference type="Proteomes" id="UP000001261">
    <property type="component" value="Unassembled WGS sequence"/>
</dbReference>
<dbReference type="KEGG" id="cim:CIMG_12805"/>
<dbReference type="VEuPathDB" id="FungiDB:CIMG_12805"/>